<dbReference type="Proteomes" id="UP000027138">
    <property type="component" value="Unassembled WGS sequence"/>
</dbReference>
<feature type="compositionally biased region" description="Acidic residues" evidence="1">
    <location>
        <begin position="33"/>
        <end position="42"/>
    </location>
</feature>
<evidence type="ECO:0000256" key="1">
    <source>
        <dbReference type="SAM" id="MobiDB-lite"/>
    </source>
</evidence>
<name>A0A067KKL6_JATCU</name>
<organism evidence="2 3">
    <name type="scientific">Jatropha curcas</name>
    <name type="common">Barbados nut</name>
    <dbReference type="NCBI Taxonomy" id="180498"/>
    <lineage>
        <taxon>Eukaryota</taxon>
        <taxon>Viridiplantae</taxon>
        <taxon>Streptophyta</taxon>
        <taxon>Embryophyta</taxon>
        <taxon>Tracheophyta</taxon>
        <taxon>Spermatophyta</taxon>
        <taxon>Magnoliopsida</taxon>
        <taxon>eudicotyledons</taxon>
        <taxon>Gunneridae</taxon>
        <taxon>Pentapetalae</taxon>
        <taxon>rosids</taxon>
        <taxon>fabids</taxon>
        <taxon>Malpighiales</taxon>
        <taxon>Euphorbiaceae</taxon>
        <taxon>Crotonoideae</taxon>
        <taxon>Jatropheae</taxon>
        <taxon>Jatropha</taxon>
    </lineage>
</organism>
<proteinExistence type="predicted"/>
<sequence length="53" mass="6138">MSKKVQKRTFEEESDGNISGDEMMDAIDGSTANDDEDDDELFERETFDPYLRD</sequence>
<reference evidence="2 3" key="1">
    <citation type="journal article" date="2014" name="PLoS ONE">
        <title>Global Analysis of Gene Expression Profiles in Physic Nut (Jatropha curcas L.) Seedlings Exposed to Salt Stress.</title>
        <authorList>
            <person name="Zhang L."/>
            <person name="Zhang C."/>
            <person name="Wu P."/>
            <person name="Chen Y."/>
            <person name="Li M."/>
            <person name="Jiang H."/>
            <person name="Wu G."/>
        </authorList>
    </citation>
    <scope>NUCLEOTIDE SEQUENCE [LARGE SCALE GENOMIC DNA]</scope>
    <source>
        <strain evidence="3">cv. GZQX0401</strain>
        <tissue evidence="2">Young leaves</tissue>
    </source>
</reference>
<gene>
    <name evidence="2" type="ORF">JCGZ_07885</name>
</gene>
<evidence type="ECO:0000313" key="3">
    <source>
        <dbReference type="Proteomes" id="UP000027138"/>
    </source>
</evidence>
<accession>A0A067KKL6</accession>
<feature type="compositionally biased region" description="Basic and acidic residues" evidence="1">
    <location>
        <begin position="43"/>
        <end position="53"/>
    </location>
</feature>
<protein>
    <submittedName>
        <fullName evidence="2">Uncharacterized protein</fullName>
    </submittedName>
</protein>
<keyword evidence="3" id="KW-1185">Reference proteome</keyword>
<feature type="region of interest" description="Disordered" evidence="1">
    <location>
        <begin position="1"/>
        <end position="53"/>
    </location>
</feature>
<dbReference type="EMBL" id="KK914423">
    <property type="protein sequence ID" value="KDP36667.1"/>
    <property type="molecule type" value="Genomic_DNA"/>
</dbReference>
<dbReference type="AlphaFoldDB" id="A0A067KKL6"/>
<evidence type="ECO:0000313" key="2">
    <source>
        <dbReference type="EMBL" id="KDP36667.1"/>
    </source>
</evidence>